<dbReference type="InterPro" id="IPR036890">
    <property type="entry name" value="HATPase_C_sf"/>
</dbReference>
<dbReference type="InterPro" id="IPR052972">
    <property type="entry name" value="Sacsin_chaperone_reg"/>
</dbReference>
<name>A0A1E1MMV1_RHYSE</name>
<dbReference type="Proteomes" id="UP000177625">
    <property type="component" value="Unassembled WGS sequence"/>
</dbReference>
<dbReference type="PANTHER" id="PTHR15600:SF42">
    <property type="entry name" value="SACSIN"/>
    <property type="match status" value="1"/>
</dbReference>
<evidence type="ECO:0000259" key="1">
    <source>
        <dbReference type="Pfam" id="PF25794"/>
    </source>
</evidence>
<sequence length="215" mass="23809">MAPQPIGSNAQKQRLTTALKNICRDYPAGGTVIRELLQNADDADATEVKFVLDDRTYPTENLIDPKLAQFQGPALLSFNNAVFKDKDFMSLSQLGDSLKLNDGATTGRFGRGFNSVYNWTDSPSIISRERLLILDPHQDWSDGGPVYGFVEDSQEPEIKNQMGAYQSVMVHLDRPLDGTVIRIPLRNASQTLKSDISTLSTTPTEIQEVLRSFSA</sequence>
<dbReference type="PANTHER" id="PTHR15600">
    <property type="entry name" value="SACSIN"/>
    <property type="match status" value="1"/>
</dbReference>
<dbReference type="NCBIfam" id="NF047352">
    <property type="entry name" value="P_loop_sacsin"/>
    <property type="match status" value="1"/>
</dbReference>
<feature type="domain" description="Sacsin/Nov" evidence="1">
    <location>
        <begin position="12"/>
        <end position="214"/>
    </location>
</feature>
<organism evidence="2 3">
    <name type="scientific">Rhynchosporium secalis</name>
    <name type="common">Barley scald fungus</name>
    <dbReference type="NCBI Taxonomy" id="38038"/>
    <lineage>
        <taxon>Eukaryota</taxon>
        <taxon>Fungi</taxon>
        <taxon>Dikarya</taxon>
        <taxon>Ascomycota</taxon>
        <taxon>Pezizomycotina</taxon>
        <taxon>Leotiomycetes</taxon>
        <taxon>Helotiales</taxon>
        <taxon>Ploettnerulaceae</taxon>
        <taxon>Rhynchosporium</taxon>
    </lineage>
</organism>
<dbReference type="AlphaFoldDB" id="A0A1E1MMV1"/>
<dbReference type="GO" id="GO:0030544">
    <property type="term" value="F:Hsp70 protein binding"/>
    <property type="evidence" value="ECO:0007669"/>
    <property type="project" value="TreeGrafter"/>
</dbReference>
<keyword evidence="3" id="KW-1185">Reference proteome</keyword>
<accession>A0A1E1MMV1</accession>
<gene>
    <name evidence="2" type="ORF">RSE6_11383</name>
</gene>
<dbReference type="InterPro" id="IPR058210">
    <property type="entry name" value="SACS/Nov_dom"/>
</dbReference>
<dbReference type="Pfam" id="PF25794">
    <property type="entry name" value="SACS"/>
    <property type="match status" value="1"/>
</dbReference>
<proteinExistence type="predicted"/>
<protein>
    <recommendedName>
        <fullName evidence="1">Sacsin/Nov domain-containing protein</fullName>
    </recommendedName>
</protein>
<evidence type="ECO:0000313" key="3">
    <source>
        <dbReference type="Proteomes" id="UP000177625"/>
    </source>
</evidence>
<dbReference type="EMBL" id="FJVC01000431">
    <property type="protein sequence ID" value="CZT50407.1"/>
    <property type="molecule type" value="Genomic_DNA"/>
</dbReference>
<dbReference type="Gene3D" id="3.30.565.10">
    <property type="entry name" value="Histidine kinase-like ATPase, C-terminal domain"/>
    <property type="match status" value="1"/>
</dbReference>
<reference evidence="3" key="1">
    <citation type="submission" date="2016-03" db="EMBL/GenBank/DDBJ databases">
        <authorList>
            <person name="Guldener U."/>
        </authorList>
    </citation>
    <scope>NUCLEOTIDE SEQUENCE [LARGE SCALE GENOMIC DNA]</scope>
</reference>
<evidence type="ECO:0000313" key="2">
    <source>
        <dbReference type="EMBL" id="CZT50407.1"/>
    </source>
</evidence>
<dbReference type="SUPFAM" id="SSF55874">
    <property type="entry name" value="ATPase domain of HSP90 chaperone/DNA topoisomerase II/histidine kinase"/>
    <property type="match status" value="1"/>
</dbReference>